<dbReference type="InterPro" id="IPR051461">
    <property type="entry name" value="UPF0750_membrane"/>
</dbReference>
<dbReference type="InterPro" id="IPR019264">
    <property type="entry name" value="DUF2179"/>
</dbReference>
<protein>
    <submittedName>
        <fullName evidence="8">YitT family protein</fullName>
    </submittedName>
</protein>
<keyword evidence="2" id="KW-1003">Cell membrane</keyword>
<keyword evidence="3 6" id="KW-0812">Transmembrane</keyword>
<reference evidence="8" key="2">
    <citation type="journal article" date="2021" name="PeerJ">
        <title>Extensive microbial diversity within the chicken gut microbiome revealed by metagenomics and culture.</title>
        <authorList>
            <person name="Gilroy R."/>
            <person name="Ravi A."/>
            <person name="Getino M."/>
            <person name="Pursley I."/>
            <person name="Horton D.L."/>
            <person name="Alikhan N.F."/>
            <person name="Baker D."/>
            <person name="Gharbi K."/>
            <person name="Hall N."/>
            <person name="Watson M."/>
            <person name="Adriaenssens E.M."/>
            <person name="Foster-Nyarko E."/>
            <person name="Jarju S."/>
            <person name="Secka A."/>
            <person name="Antonio M."/>
            <person name="Oren A."/>
            <person name="Chaudhuri R.R."/>
            <person name="La Ragione R."/>
            <person name="Hildebrand F."/>
            <person name="Pallen M.J."/>
        </authorList>
    </citation>
    <scope>NUCLEOTIDE SEQUENCE</scope>
    <source>
        <strain evidence="8">CHK157-1446</strain>
    </source>
</reference>
<keyword evidence="4 6" id="KW-1133">Transmembrane helix</keyword>
<dbReference type="InterPro" id="IPR015867">
    <property type="entry name" value="N-reg_PII/ATP_PRibTrfase_C"/>
</dbReference>
<evidence type="ECO:0000313" key="8">
    <source>
        <dbReference type="EMBL" id="HIS24291.1"/>
    </source>
</evidence>
<dbReference type="PANTHER" id="PTHR33545:SF5">
    <property type="entry name" value="UPF0750 MEMBRANE PROTEIN YITT"/>
    <property type="match status" value="1"/>
</dbReference>
<dbReference type="GO" id="GO:0005886">
    <property type="term" value="C:plasma membrane"/>
    <property type="evidence" value="ECO:0007669"/>
    <property type="project" value="UniProtKB-SubCell"/>
</dbReference>
<dbReference type="Proteomes" id="UP000823982">
    <property type="component" value="Unassembled WGS sequence"/>
</dbReference>
<evidence type="ECO:0000256" key="4">
    <source>
        <dbReference type="ARBA" id="ARBA00022989"/>
    </source>
</evidence>
<dbReference type="EMBL" id="DVIR01000029">
    <property type="protein sequence ID" value="HIS24291.1"/>
    <property type="molecule type" value="Genomic_DNA"/>
</dbReference>
<evidence type="ECO:0000259" key="7">
    <source>
        <dbReference type="Pfam" id="PF10035"/>
    </source>
</evidence>
<keyword evidence="5 6" id="KW-0472">Membrane</keyword>
<sequence>MNKFLKKSFEYFMIAILAVMSALCYVIFIFPNSFAPAGFNGIATMIQYITGTNVGYLSLLFNVPLIVAVFFLVDKEFALKTMVFILAFSGGLILMDEPFLNLDQFIYRTDTGTSTILGPVVSGILTGAILGVVILFNSCSGGTELVALLIHKYKPSYNFAWVTFVLNSAVAIASYFVYDFEIEPVILCILFSFFYSNVSDRMLKGSREAIKFEIITDYPEEISEEIIQKLGHSATFINAEGCYTHDKKGMLMCIINKDQIVKLKQILSRYPDTFACISNVSSTVGKFSDKRKKSTTITE</sequence>
<feature type="transmembrane region" description="Helical" evidence="6">
    <location>
        <begin position="77"/>
        <end position="95"/>
    </location>
</feature>
<feature type="transmembrane region" description="Helical" evidence="6">
    <location>
        <begin position="54"/>
        <end position="72"/>
    </location>
</feature>
<evidence type="ECO:0000256" key="1">
    <source>
        <dbReference type="ARBA" id="ARBA00004651"/>
    </source>
</evidence>
<reference evidence="8" key="1">
    <citation type="submission" date="2020-10" db="EMBL/GenBank/DDBJ databases">
        <authorList>
            <person name="Gilroy R."/>
        </authorList>
    </citation>
    <scope>NUCLEOTIDE SEQUENCE</scope>
    <source>
        <strain evidence="8">CHK157-1446</strain>
    </source>
</reference>
<feature type="transmembrane region" description="Helical" evidence="6">
    <location>
        <begin position="12"/>
        <end position="34"/>
    </location>
</feature>
<dbReference type="Pfam" id="PF02588">
    <property type="entry name" value="YitT_membrane"/>
    <property type="match status" value="1"/>
</dbReference>
<dbReference type="InterPro" id="IPR003740">
    <property type="entry name" value="YitT"/>
</dbReference>
<dbReference type="PIRSF" id="PIRSF006483">
    <property type="entry name" value="Membrane_protein_YitT"/>
    <property type="match status" value="1"/>
</dbReference>
<gene>
    <name evidence="8" type="ORF">IAD01_02685</name>
</gene>
<evidence type="ECO:0000313" key="9">
    <source>
        <dbReference type="Proteomes" id="UP000823982"/>
    </source>
</evidence>
<feature type="transmembrane region" description="Helical" evidence="6">
    <location>
        <begin position="184"/>
        <end position="203"/>
    </location>
</feature>
<dbReference type="CDD" id="cd16380">
    <property type="entry name" value="YitT_C"/>
    <property type="match status" value="1"/>
</dbReference>
<comment type="caution">
    <text evidence="8">The sequence shown here is derived from an EMBL/GenBank/DDBJ whole genome shotgun (WGS) entry which is preliminary data.</text>
</comment>
<dbReference type="Pfam" id="PF10035">
    <property type="entry name" value="DUF2179"/>
    <property type="match status" value="1"/>
</dbReference>
<feature type="transmembrane region" description="Helical" evidence="6">
    <location>
        <begin position="115"/>
        <end position="136"/>
    </location>
</feature>
<proteinExistence type="predicted"/>
<evidence type="ECO:0000256" key="3">
    <source>
        <dbReference type="ARBA" id="ARBA00022692"/>
    </source>
</evidence>
<dbReference type="AlphaFoldDB" id="A0A9D1EMS1"/>
<evidence type="ECO:0000256" key="6">
    <source>
        <dbReference type="SAM" id="Phobius"/>
    </source>
</evidence>
<accession>A0A9D1EMS1</accession>
<feature type="domain" description="DUF2179" evidence="7">
    <location>
        <begin position="232"/>
        <end position="285"/>
    </location>
</feature>
<organism evidence="8 9">
    <name type="scientific">Candidatus Faeciplasma gallinarum</name>
    <dbReference type="NCBI Taxonomy" id="2840799"/>
    <lineage>
        <taxon>Bacteria</taxon>
        <taxon>Bacillati</taxon>
        <taxon>Bacillota</taxon>
        <taxon>Clostridia</taxon>
        <taxon>Eubacteriales</taxon>
        <taxon>Oscillospiraceae</taxon>
        <taxon>Oscillospiraceae incertae sedis</taxon>
        <taxon>Candidatus Faeciplasma</taxon>
    </lineage>
</organism>
<name>A0A9D1EMS1_9FIRM</name>
<evidence type="ECO:0000256" key="2">
    <source>
        <dbReference type="ARBA" id="ARBA00022475"/>
    </source>
</evidence>
<feature type="transmembrane region" description="Helical" evidence="6">
    <location>
        <begin position="157"/>
        <end position="178"/>
    </location>
</feature>
<evidence type="ECO:0000256" key="5">
    <source>
        <dbReference type="ARBA" id="ARBA00023136"/>
    </source>
</evidence>
<dbReference type="Gene3D" id="3.30.70.120">
    <property type="match status" value="1"/>
</dbReference>
<comment type="subcellular location">
    <subcellularLocation>
        <location evidence="1">Cell membrane</location>
        <topology evidence="1">Multi-pass membrane protein</topology>
    </subcellularLocation>
</comment>
<dbReference type="PANTHER" id="PTHR33545">
    <property type="entry name" value="UPF0750 MEMBRANE PROTEIN YITT-RELATED"/>
    <property type="match status" value="1"/>
</dbReference>